<dbReference type="Proteomes" id="UP000199081">
    <property type="component" value="Unassembled WGS sequence"/>
</dbReference>
<dbReference type="GO" id="GO:0047480">
    <property type="term" value="F:UDP-N-acetylmuramoyl-tripeptide-D-alanyl-D-alanine ligase activity"/>
    <property type="evidence" value="ECO:0007669"/>
    <property type="project" value="UniProtKB-UniRule"/>
</dbReference>
<dbReference type="GO" id="GO:0005524">
    <property type="term" value="F:ATP binding"/>
    <property type="evidence" value="ECO:0007669"/>
    <property type="project" value="UniProtKB-UniRule"/>
</dbReference>
<dbReference type="HAMAP" id="MF_02019">
    <property type="entry name" value="MurF"/>
    <property type="match status" value="1"/>
</dbReference>
<dbReference type="GO" id="GO:0009252">
    <property type="term" value="P:peptidoglycan biosynthetic process"/>
    <property type="evidence" value="ECO:0007669"/>
    <property type="project" value="UniProtKB-UniRule"/>
</dbReference>
<evidence type="ECO:0000313" key="16">
    <source>
        <dbReference type="Proteomes" id="UP000199081"/>
    </source>
</evidence>
<accession>A0A1H7IVY6</accession>
<keyword evidence="5 10" id="KW-0067">ATP-binding</keyword>
<organism evidence="15 16">
    <name type="scientific">Alkalibacterium pelagium</name>
    <dbReference type="NCBI Taxonomy" id="426702"/>
    <lineage>
        <taxon>Bacteria</taxon>
        <taxon>Bacillati</taxon>
        <taxon>Bacillota</taxon>
        <taxon>Bacilli</taxon>
        <taxon>Lactobacillales</taxon>
        <taxon>Carnobacteriaceae</taxon>
        <taxon>Alkalibacterium</taxon>
    </lineage>
</organism>
<keyword evidence="7 10" id="KW-0573">Peptidoglycan synthesis</keyword>
<comment type="catalytic activity">
    <reaction evidence="10">
        <text>UDP-N-acetyl-alpha-D-muramoyl-L-alanyl-gamma-D-glutamyl-L-lysine + D-alanyl-D-alanine + ATP = UDP-N-acetyl-alpha-D-muramoyl-L-alanyl-gamma-D-glutamyl-L-lysyl-D-alanyl-D-alanine + ADP + phosphate + H(+)</text>
        <dbReference type="Rhea" id="RHEA:16085"/>
        <dbReference type="ChEBI" id="CHEBI:15378"/>
        <dbReference type="ChEBI" id="CHEBI:30616"/>
        <dbReference type="ChEBI" id="CHEBI:43474"/>
        <dbReference type="ChEBI" id="CHEBI:57822"/>
        <dbReference type="ChEBI" id="CHEBI:70758"/>
        <dbReference type="ChEBI" id="CHEBI:83903"/>
        <dbReference type="ChEBI" id="CHEBI:456216"/>
        <dbReference type="EC" id="6.3.2.10"/>
    </reaction>
</comment>
<comment type="function">
    <text evidence="10 11">Involved in cell wall formation. Catalyzes the final step in the synthesis of UDP-N-acetylmuramoyl-pentapeptide, the precursor of murein.</text>
</comment>
<evidence type="ECO:0000256" key="9">
    <source>
        <dbReference type="ARBA" id="ARBA00023316"/>
    </source>
</evidence>
<dbReference type="InterPro" id="IPR035911">
    <property type="entry name" value="MurE/MurF_N"/>
</dbReference>
<comment type="similarity">
    <text evidence="10">Belongs to the MurCDEF family. MurF subfamily.</text>
</comment>
<keyword evidence="3 10" id="KW-0132">Cell division</keyword>
<dbReference type="NCBIfam" id="TIGR01143">
    <property type="entry name" value="murF"/>
    <property type="match status" value="1"/>
</dbReference>
<dbReference type="InterPro" id="IPR000713">
    <property type="entry name" value="Mur_ligase_N"/>
</dbReference>
<dbReference type="InterPro" id="IPR036615">
    <property type="entry name" value="Mur_ligase_C_dom_sf"/>
</dbReference>
<gene>
    <name evidence="10" type="primary">murF</name>
    <name evidence="15" type="ORF">SAMN04488099_1059</name>
</gene>
<keyword evidence="6 10" id="KW-0133">Cell shape</keyword>
<dbReference type="GO" id="GO:0071555">
    <property type="term" value="P:cell wall organization"/>
    <property type="evidence" value="ECO:0007669"/>
    <property type="project" value="UniProtKB-KW"/>
</dbReference>
<evidence type="ECO:0000256" key="10">
    <source>
        <dbReference type="HAMAP-Rule" id="MF_02019"/>
    </source>
</evidence>
<keyword evidence="16" id="KW-1185">Reference proteome</keyword>
<dbReference type="GO" id="GO:0005737">
    <property type="term" value="C:cytoplasm"/>
    <property type="evidence" value="ECO:0007669"/>
    <property type="project" value="UniProtKB-SubCell"/>
</dbReference>
<dbReference type="OrthoDB" id="9801978at2"/>
<dbReference type="GO" id="GO:0051301">
    <property type="term" value="P:cell division"/>
    <property type="evidence" value="ECO:0007669"/>
    <property type="project" value="UniProtKB-KW"/>
</dbReference>
<comment type="catalytic activity">
    <reaction evidence="11">
        <text>D-alanyl-D-alanine + UDP-N-acetyl-alpha-D-muramoyl-L-alanyl-gamma-D-glutamyl-meso-2,6-diaminopimelate + ATP = UDP-N-acetyl-alpha-D-muramoyl-L-alanyl-gamma-D-glutamyl-meso-2,6-diaminopimeloyl-D-alanyl-D-alanine + ADP + phosphate + H(+)</text>
        <dbReference type="Rhea" id="RHEA:28374"/>
        <dbReference type="ChEBI" id="CHEBI:15378"/>
        <dbReference type="ChEBI" id="CHEBI:30616"/>
        <dbReference type="ChEBI" id="CHEBI:43474"/>
        <dbReference type="ChEBI" id="CHEBI:57822"/>
        <dbReference type="ChEBI" id="CHEBI:61386"/>
        <dbReference type="ChEBI" id="CHEBI:83905"/>
        <dbReference type="ChEBI" id="CHEBI:456216"/>
        <dbReference type="EC" id="6.3.2.10"/>
    </reaction>
</comment>
<keyword evidence="2 10" id="KW-0436">Ligase</keyword>
<evidence type="ECO:0000256" key="6">
    <source>
        <dbReference type="ARBA" id="ARBA00022960"/>
    </source>
</evidence>
<dbReference type="EC" id="6.3.2.10" evidence="10 11"/>
<keyword evidence="9 10" id="KW-0961">Cell wall biogenesis/degradation</keyword>
<dbReference type="STRING" id="426702.SAMN04488099_1059"/>
<dbReference type="GO" id="GO:0008360">
    <property type="term" value="P:regulation of cell shape"/>
    <property type="evidence" value="ECO:0007669"/>
    <property type="project" value="UniProtKB-KW"/>
</dbReference>
<dbReference type="UniPathway" id="UPA00219"/>
<evidence type="ECO:0000259" key="13">
    <source>
        <dbReference type="Pfam" id="PF02875"/>
    </source>
</evidence>
<dbReference type="InterPro" id="IPR004101">
    <property type="entry name" value="Mur_ligase_C"/>
</dbReference>
<sequence length="464" mass="51011">MAKWTLKEIASAVDGKLIGGDDNLKIEGVSFDTRSLQPSDLFIPLTAERNGHDFIKAAIEKGAAASFWSDDTEKAPEGFPIIAVEDTEKAFQNFAQYYLNKVGPKVIGITGSNGKTTTKDMVAAVASARYRTYKTVGNFNNHLGLPFTILNMPEDTEVLVLEMGMSERGEIEVLSQLAHPDIAVITMIGESHIEFLGSRDAISEAKLEIVKGMSNGILIYPGKEPLLQDKIAAGYVDATVGKRLTFGKEEGVDLYPLTVEARLRQTVFTTNADPKQACTLPVPGIYNVQNALAAILVGKEIGISDTEAYVQLENFELTKNRLEWIDGINGSTLLNDAYNASPSSMKAVLRYFQEIDVPKRKVIVLGDVLELGEHSRVMHESLSEAIDPKKADLIVLYGKDMKALYDKLLPQMDDQTLQHFEGNKQPLVDYLTKQIQKDDTVLLKSSLSTGMLEVVTKLRHGDEG</sequence>
<evidence type="ECO:0000313" key="15">
    <source>
        <dbReference type="EMBL" id="SEK66661.1"/>
    </source>
</evidence>
<protein>
    <recommendedName>
        <fullName evidence="10 11">UDP-N-acetylmuramoyl-tripeptide--D-alanyl-D-alanine ligase</fullName>
        <ecNumber evidence="10 11">6.3.2.10</ecNumber>
    </recommendedName>
    <alternativeName>
        <fullName evidence="10">D-alanyl-D-alanine-adding enzyme</fullName>
    </alternativeName>
</protein>
<evidence type="ECO:0000256" key="3">
    <source>
        <dbReference type="ARBA" id="ARBA00022618"/>
    </source>
</evidence>
<dbReference type="PANTHER" id="PTHR43024:SF1">
    <property type="entry name" value="UDP-N-ACETYLMURAMOYL-TRIPEPTIDE--D-ALANYL-D-ALANINE LIGASE"/>
    <property type="match status" value="1"/>
</dbReference>
<proteinExistence type="inferred from homology"/>
<keyword evidence="4 10" id="KW-0547">Nucleotide-binding</keyword>
<dbReference type="Pfam" id="PF02875">
    <property type="entry name" value="Mur_ligase_C"/>
    <property type="match status" value="1"/>
</dbReference>
<dbReference type="AlphaFoldDB" id="A0A1H7IVY6"/>
<dbReference type="Pfam" id="PF01225">
    <property type="entry name" value="Mur_ligase"/>
    <property type="match status" value="1"/>
</dbReference>
<evidence type="ECO:0000256" key="1">
    <source>
        <dbReference type="ARBA" id="ARBA00022490"/>
    </source>
</evidence>
<dbReference type="Pfam" id="PF08245">
    <property type="entry name" value="Mur_ligase_M"/>
    <property type="match status" value="1"/>
</dbReference>
<evidence type="ECO:0000256" key="8">
    <source>
        <dbReference type="ARBA" id="ARBA00023306"/>
    </source>
</evidence>
<feature type="domain" description="Mur ligase central" evidence="14">
    <location>
        <begin position="109"/>
        <end position="297"/>
    </location>
</feature>
<dbReference type="SUPFAM" id="SSF63418">
    <property type="entry name" value="MurE/MurF N-terminal domain"/>
    <property type="match status" value="1"/>
</dbReference>
<name>A0A1H7IVY6_9LACT</name>
<evidence type="ECO:0000256" key="7">
    <source>
        <dbReference type="ARBA" id="ARBA00022984"/>
    </source>
</evidence>
<feature type="domain" description="Mur ligase N-terminal catalytic" evidence="12">
    <location>
        <begin position="25"/>
        <end position="97"/>
    </location>
</feature>
<comment type="pathway">
    <text evidence="10 11">Cell wall biogenesis; peptidoglycan biosynthesis.</text>
</comment>
<comment type="subcellular location">
    <subcellularLocation>
        <location evidence="10 11">Cytoplasm</location>
    </subcellularLocation>
</comment>
<dbReference type="InterPro" id="IPR036565">
    <property type="entry name" value="Mur-like_cat_sf"/>
</dbReference>
<dbReference type="InterPro" id="IPR051046">
    <property type="entry name" value="MurCDEF_CellWall_CoF430Synth"/>
</dbReference>
<evidence type="ECO:0000256" key="2">
    <source>
        <dbReference type="ARBA" id="ARBA00022598"/>
    </source>
</evidence>
<dbReference type="GO" id="GO:0008766">
    <property type="term" value="F:UDP-N-acetylmuramoylalanyl-D-glutamyl-2,6-diaminopimelate-D-alanyl-D-alanine ligase activity"/>
    <property type="evidence" value="ECO:0007669"/>
    <property type="project" value="RHEA"/>
</dbReference>
<dbReference type="Gene3D" id="3.90.190.20">
    <property type="entry name" value="Mur ligase, C-terminal domain"/>
    <property type="match status" value="1"/>
</dbReference>
<reference evidence="16" key="1">
    <citation type="submission" date="2016-10" db="EMBL/GenBank/DDBJ databases">
        <authorList>
            <person name="Varghese N."/>
            <person name="Submissions S."/>
        </authorList>
    </citation>
    <scope>NUCLEOTIDE SEQUENCE [LARGE SCALE GENOMIC DNA]</scope>
    <source>
        <strain evidence="16">DSM 19183</strain>
    </source>
</reference>
<evidence type="ECO:0000256" key="5">
    <source>
        <dbReference type="ARBA" id="ARBA00022840"/>
    </source>
</evidence>
<keyword evidence="8 10" id="KW-0131">Cell cycle</keyword>
<evidence type="ECO:0000259" key="14">
    <source>
        <dbReference type="Pfam" id="PF08245"/>
    </source>
</evidence>
<dbReference type="RefSeq" id="WP_091479942.1">
    <property type="nucleotide sequence ID" value="NZ_BJYC01000005.1"/>
</dbReference>
<dbReference type="SUPFAM" id="SSF53623">
    <property type="entry name" value="MurD-like peptide ligases, catalytic domain"/>
    <property type="match status" value="1"/>
</dbReference>
<evidence type="ECO:0000256" key="4">
    <source>
        <dbReference type="ARBA" id="ARBA00022741"/>
    </source>
</evidence>
<dbReference type="Gene3D" id="3.40.1390.10">
    <property type="entry name" value="MurE/MurF, N-terminal domain"/>
    <property type="match status" value="1"/>
</dbReference>
<dbReference type="EMBL" id="FNZU01000005">
    <property type="protein sequence ID" value="SEK66661.1"/>
    <property type="molecule type" value="Genomic_DNA"/>
</dbReference>
<dbReference type="SUPFAM" id="SSF53244">
    <property type="entry name" value="MurD-like peptide ligases, peptide-binding domain"/>
    <property type="match status" value="1"/>
</dbReference>
<feature type="binding site" evidence="10">
    <location>
        <begin position="111"/>
        <end position="117"/>
    </location>
    <ligand>
        <name>ATP</name>
        <dbReference type="ChEBI" id="CHEBI:30616"/>
    </ligand>
</feature>
<dbReference type="PANTHER" id="PTHR43024">
    <property type="entry name" value="UDP-N-ACETYLMURAMOYL-TRIPEPTIDE--D-ALANYL-D-ALANINE LIGASE"/>
    <property type="match status" value="1"/>
</dbReference>
<feature type="domain" description="Mur ligase C-terminal" evidence="13">
    <location>
        <begin position="320"/>
        <end position="446"/>
    </location>
</feature>
<dbReference type="InterPro" id="IPR005863">
    <property type="entry name" value="UDP-N-AcMur_synth"/>
</dbReference>
<evidence type="ECO:0000256" key="11">
    <source>
        <dbReference type="RuleBase" id="RU004136"/>
    </source>
</evidence>
<evidence type="ECO:0000259" key="12">
    <source>
        <dbReference type="Pfam" id="PF01225"/>
    </source>
</evidence>
<dbReference type="InterPro" id="IPR013221">
    <property type="entry name" value="Mur_ligase_cen"/>
</dbReference>
<keyword evidence="1 10" id="KW-0963">Cytoplasm</keyword>
<dbReference type="Gene3D" id="3.40.1190.10">
    <property type="entry name" value="Mur-like, catalytic domain"/>
    <property type="match status" value="1"/>
</dbReference>